<evidence type="ECO:0000256" key="2">
    <source>
        <dbReference type="ARBA" id="ARBA00012939"/>
    </source>
</evidence>
<dbReference type="Gene3D" id="3.40.50.720">
    <property type="entry name" value="NAD(P)-binding Rossmann-like Domain"/>
    <property type="match status" value="1"/>
</dbReference>
<name>A0A1I2HNY4_9ACTN</name>
<evidence type="ECO:0000256" key="3">
    <source>
        <dbReference type="ARBA" id="ARBA00016219"/>
    </source>
</evidence>
<evidence type="ECO:0000313" key="9">
    <source>
        <dbReference type="EMBL" id="SFF30537.1"/>
    </source>
</evidence>
<dbReference type="PROSITE" id="PS00974">
    <property type="entry name" value="MANNITOL_DHGENASE"/>
    <property type="match status" value="1"/>
</dbReference>
<dbReference type="SUPFAM" id="SSF51735">
    <property type="entry name" value="NAD(P)-binding Rossmann-fold domains"/>
    <property type="match status" value="1"/>
</dbReference>
<proteinExistence type="inferred from homology"/>
<keyword evidence="5" id="KW-0520">NAD</keyword>
<evidence type="ECO:0000256" key="6">
    <source>
        <dbReference type="ARBA" id="ARBA00048615"/>
    </source>
</evidence>
<dbReference type="InterPro" id="IPR013328">
    <property type="entry name" value="6PGD_dom2"/>
</dbReference>
<dbReference type="PANTHER" id="PTHR43362:SF1">
    <property type="entry name" value="MANNITOL DEHYDROGENASE 2-RELATED"/>
    <property type="match status" value="1"/>
</dbReference>
<evidence type="ECO:0000256" key="5">
    <source>
        <dbReference type="ARBA" id="ARBA00023027"/>
    </source>
</evidence>
<evidence type="ECO:0000259" key="8">
    <source>
        <dbReference type="Pfam" id="PF08125"/>
    </source>
</evidence>
<dbReference type="EMBL" id="FONG01000011">
    <property type="protein sequence ID" value="SFF30537.1"/>
    <property type="molecule type" value="Genomic_DNA"/>
</dbReference>
<dbReference type="GO" id="GO:0008926">
    <property type="term" value="F:mannitol-1-phosphate 5-dehydrogenase activity"/>
    <property type="evidence" value="ECO:0007669"/>
    <property type="project" value="UniProtKB-EC"/>
</dbReference>
<dbReference type="SUPFAM" id="SSF48179">
    <property type="entry name" value="6-phosphogluconate dehydrogenase C-terminal domain-like"/>
    <property type="match status" value="1"/>
</dbReference>
<feature type="domain" description="Mannitol dehydrogenase N-terminal" evidence="7">
    <location>
        <begin position="29"/>
        <end position="280"/>
    </location>
</feature>
<dbReference type="InterPro" id="IPR013131">
    <property type="entry name" value="Mannitol_DH_N"/>
</dbReference>
<dbReference type="Gene3D" id="1.10.1040.10">
    <property type="entry name" value="N-(1-d-carboxylethyl)-l-norvaline Dehydrogenase, domain 2"/>
    <property type="match status" value="1"/>
</dbReference>
<dbReference type="InterPro" id="IPR008927">
    <property type="entry name" value="6-PGluconate_DH-like_C_sf"/>
</dbReference>
<dbReference type="InterPro" id="IPR023027">
    <property type="entry name" value="Mannitol_DH_CS"/>
</dbReference>
<comment type="catalytic activity">
    <reaction evidence="6">
        <text>D-mannitol 1-phosphate + NAD(+) = beta-D-fructose 6-phosphate + NADH + H(+)</text>
        <dbReference type="Rhea" id="RHEA:19661"/>
        <dbReference type="ChEBI" id="CHEBI:15378"/>
        <dbReference type="ChEBI" id="CHEBI:57540"/>
        <dbReference type="ChEBI" id="CHEBI:57634"/>
        <dbReference type="ChEBI" id="CHEBI:57945"/>
        <dbReference type="ChEBI" id="CHEBI:61381"/>
        <dbReference type="EC" id="1.1.1.17"/>
    </reaction>
</comment>
<evidence type="ECO:0000256" key="1">
    <source>
        <dbReference type="ARBA" id="ARBA00006541"/>
    </source>
</evidence>
<dbReference type="InterPro" id="IPR013118">
    <property type="entry name" value="Mannitol_DH_C"/>
</dbReference>
<reference evidence="9 10" key="1">
    <citation type="submission" date="2016-10" db="EMBL/GenBank/DDBJ databases">
        <authorList>
            <person name="de Groot N.N."/>
        </authorList>
    </citation>
    <scope>NUCLEOTIDE SEQUENCE [LARGE SCALE GENOMIC DNA]</scope>
    <source>
        <strain evidence="9 10">CGMCC 4.3510</strain>
    </source>
</reference>
<protein>
    <recommendedName>
        <fullName evidence="3">Mannitol-1-phosphate 5-dehydrogenase</fullName>
        <ecNumber evidence="2">1.1.1.17</ecNumber>
    </recommendedName>
</protein>
<accession>A0A1I2HNY4</accession>
<dbReference type="PRINTS" id="PR00084">
    <property type="entry name" value="MTLDHDRGNASE"/>
</dbReference>
<dbReference type="InterPro" id="IPR036291">
    <property type="entry name" value="NAD(P)-bd_dom_sf"/>
</dbReference>
<dbReference type="GO" id="GO:0019594">
    <property type="term" value="P:mannitol metabolic process"/>
    <property type="evidence" value="ECO:0007669"/>
    <property type="project" value="InterPro"/>
</dbReference>
<dbReference type="InterPro" id="IPR050988">
    <property type="entry name" value="Mannitol_DH/Oxidoreductase"/>
</dbReference>
<dbReference type="InterPro" id="IPR000669">
    <property type="entry name" value="Mannitol_DH"/>
</dbReference>
<dbReference type="Pfam" id="PF08125">
    <property type="entry name" value="Mannitol_dh_C"/>
    <property type="match status" value="1"/>
</dbReference>
<evidence type="ECO:0000256" key="4">
    <source>
        <dbReference type="ARBA" id="ARBA00023002"/>
    </source>
</evidence>
<feature type="domain" description="Mannitol dehydrogenase C-terminal" evidence="8">
    <location>
        <begin position="289"/>
        <end position="476"/>
    </location>
</feature>
<evidence type="ECO:0000313" key="10">
    <source>
        <dbReference type="Proteomes" id="UP000199323"/>
    </source>
</evidence>
<gene>
    <name evidence="9" type="ORF">SAMN05216251_11184</name>
</gene>
<dbReference type="Proteomes" id="UP000199323">
    <property type="component" value="Unassembled WGS sequence"/>
</dbReference>
<sequence length="494" mass="52410">MTARLDLRTLDTVPRELRPPVDPRGLGVGIVHLGLGAFHRAHQAAYTEDAIASAGGRWGICGVTMRSAAVVGQLAPQDGLYTVLCDGGTRTTARVSAAVREVLFAAERTAEVLARIADPAVRVVTLTVTEKGYSHDPATGRLLCRDARVLADVADDGTGPRTALGLLVRGLQRRMRADAGPVTVLSCDNLPHNGATLRGLVAEFTDLLPAAEATALRAWTDAQVRFPGSMVDRIVPATTDADRERAAAALGVTDAGVVVTEPFRQWVIEDDFAASRPAWERAGAVLAPDVAPYERVKLRMLNGSHSTLAYLGALAGCRSIADAVADDGFRGLVERMLADEVIPTLDAPDGMDLRDYAGQLLGRFANPALRHRTAQVAMDGSQKLPQRLLATVRACREAGIEPRGSAFAVAAWMRWVWTDRTDDGAPRDLDDPLAPVLRTAVADCTSAEQVVGRLLALPEIFGKDLIDDPVVPGLLADALARLTADGARTAAGRG</sequence>
<dbReference type="Pfam" id="PF01232">
    <property type="entry name" value="Mannitol_dh"/>
    <property type="match status" value="1"/>
</dbReference>
<dbReference type="EC" id="1.1.1.17" evidence="2"/>
<keyword evidence="4" id="KW-0560">Oxidoreductase</keyword>
<comment type="similarity">
    <text evidence="1">Belongs to the mannitol dehydrogenase family.</text>
</comment>
<evidence type="ECO:0000259" key="7">
    <source>
        <dbReference type="Pfam" id="PF01232"/>
    </source>
</evidence>
<dbReference type="RefSeq" id="WP_218160090.1">
    <property type="nucleotide sequence ID" value="NZ_FONG01000011.1"/>
</dbReference>
<dbReference type="STRING" id="380248.SAMN05216251_11184"/>
<organism evidence="9 10">
    <name type="scientific">Actinacidiphila alni</name>
    <dbReference type="NCBI Taxonomy" id="380248"/>
    <lineage>
        <taxon>Bacteria</taxon>
        <taxon>Bacillati</taxon>
        <taxon>Actinomycetota</taxon>
        <taxon>Actinomycetes</taxon>
        <taxon>Kitasatosporales</taxon>
        <taxon>Streptomycetaceae</taxon>
        <taxon>Actinacidiphila</taxon>
    </lineage>
</organism>
<dbReference type="PANTHER" id="PTHR43362">
    <property type="entry name" value="MANNITOL DEHYDROGENASE DSF1-RELATED"/>
    <property type="match status" value="1"/>
</dbReference>
<keyword evidence="10" id="KW-1185">Reference proteome</keyword>
<dbReference type="AlphaFoldDB" id="A0A1I2HNY4"/>